<dbReference type="RefSeq" id="WP_007068898.1">
    <property type="nucleotide sequence ID" value="NZ_DS022273.1"/>
</dbReference>
<keyword evidence="3" id="KW-1185">Reference proteome</keyword>
<proteinExistence type="predicted"/>
<accession>Q0FXX4</accession>
<name>Q0FXX4_9HYPH</name>
<comment type="caution">
    <text evidence="2">The sequence shown here is derived from an EMBL/GenBank/DDBJ whole genome shotgun (WGS) entry which is preliminary data.</text>
</comment>
<keyword evidence="1" id="KW-0812">Transmembrane</keyword>
<dbReference type="EMBL" id="AATP01000012">
    <property type="protein sequence ID" value="EAU39759.1"/>
    <property type="molecule type" value="Genomic_DNA"/>
</dbReference>
<dbReference type="Proteomes" id="UP000004310">
    <property type="component" value="Unassembled WGS sequence"/>
</dbReference>
<gene>
    <name evidence="2" type="ORF">FP2506_00055</name>
</gene>
<dbReference type="AlphaFoldDB" id="Q0FXX4"/>
<evidence type="ECO:0000313" key="3">
    <source>
        <dbReference type="Proteomes" id="UP000004310"/>
    </source>
</evidence>
<keyword evidence="1" id="KW-1133">Transmembrane helix</keyword>
<keyword evidence="1" id="KW-0472">Membrane</keyword>
<feature type="transmembrane region" description="Helical" evidence="1">
    <location>
        <begin position="23"/>
        <end position="43"/>
    </location>
</feature>
<dbReference type="STRING" id="217511.GCA_001463845_03327"/>
<sequence length="137" mass="14660">MDFRAARCYSGLMLHALRHFRRSYTGFILVFVLLVGVLVAPVYTASMALCAAGHAEHTVPSSKTGLNNADHADMNVPDLATDEFAPEAVSCCPNQVVPESARHASMLSCKAGIPLDMTHESRAALADPGVDLQPPRV</sequence>
<dbReference type="HOGENOM" id="CLU_1862270_0_0_5"/>
<evidence type="ECO:0000313" key="2">
    <source>
        <dbReference type="EMBL" id="EAU39759.1"/>
    </source>
</evidence>
<reference evidence="2 3" key="1">
    <citation type="journal article" date="2010" name="J. Bacteriol.">
        <title>Genome sequence of Fulvimarina pelagi HTCC2506T, a Mn(II)-oxidizing alphaproteobacterium possessing an aerobic anoxygenic photosynthetic gene cluster and Xanthorhodopsin.</title>
        <authorList>
            <person name="Kang I."/>
            <person name="Oh H.M."/>
            <person name="Lim S.I."/>
            <person name="Ferriera S."/>
            <person name="Giovannoni S.J."/>
            <person name="Cho J.C."/>
        </authorList>
    </citation>
    <scope>NUCLEOTIDE SEQUENCE [LARGE SCALE GENOMIC DNA]</scope>
    <source>
        <strain evidence="2 3">HTCC2506</strain>
    </source>
</reference>
<evidence type="ECO:0000256" key="1">
    <source>
        <dbReference type="SAM" id="Phobius"/>
    </source>
</evidence>
<organism evidence="2 3">
    <name type="scientific">Fulvimarina pelagi HTCC2506</name>
    <dbReference type="NCBI Taxonomy" id="314231"/>
    <lineage>
        <taxon>Bacteria</taxon>
        <taxon>Pseudomonadati</taxon>
        <taxon>Pseudomonadota</taxon>
        <taxon>Alphaproteobacteria</taxon>
        <taxon>Hyphomicrobiales</taxon>
        <taxon>Aurantimonadaceae</taxon>
        <taxon>Fulvimarina</taxon>
    </lineage>
</organism>
<protein>
    <submittedName>
        <fullName evidence="2">Uncharacterized protein</fullName>
    </submittedName>
</protein>